<name>A0ABV2VY62_9ACTN</name>
<gene>
    <name evidence="7" type="ORF">ABZ071_32345</name>
</gene>
<dbReference type="PROSITE" id="PS00893">
    <property type="entry name" value="NUDIX_BOX"/>
    <property type="match status" value="1"/>
</dbReference>
<dbReference type="Gene3D" id="3.90.79.10">
    <property type="entry name" value="Nucleoside Triphosphate Pyrophosphohydrolase"/>
    <property type="match status" value="1"/>
</dbReference>
<dbReference type="RefSeq" id="WP_355667999.1">
    <property type="nucleotide sequence ID" value="NZ_JBEXRX010000192.1"/>
</dbReference>
<dbReference type="PANTHER" id="PTHR43046:SF12">
    <property type="entry name" value="GDP-MANNOSE MANNOSYL HYDROLASE"/>
    <property type="match status" value="1"/>
</dbReference>
<protein>
    <submittedName>
        <fullName evidence="7">NUDIX hydrolase</fullName>
        <ecNumber evidence="7">3.6.-.-</ecNumber>
    </submittedName>
</protein>
<dbReference type="InterPro" id="IPR020476">
    <property type="entry name" value="Nudix_hydrolase"/>
</dbReference>
<dbReference type="InterPro" id="IPR015797">
    <property type="entry name" value="NUDIX_hydrolase-like_dom_sf"/>
</dbReference>
<accession>A0ABV2VY62</accession>
<evidence type="ECO:0000313" key="8">
    <source>
        <dbReference type="Proteomes" id="UP001550348"/>
    </source>
</evidence>
<evidence type="ECO:0000256" key="5">
    <source>
        <dbReference type="RuleBase" id="RU003476"/>
    </source>
</evidence>
<comment type="caution">
    <text evidence="7">The sequence shown here is derived from an EMBL/GenBank/DDBJ whole genome shotgun (WGS) entry which is preliminary data.</text>
</comment>
<proteinExistence type="inferred from homology"/>
<dbReference type="PANTHER" id="PTHR43046">
    <property type="entry name" value="GDP-MANNOSE MANNOSYL HYDROLASE"/>
    <property type="match status" value="1"/>
</dbReference>
<dbReference type="Pfam" id="PF00293">
    <property type="entry name" value="NUDIX"/>
    <property type="match status" value="1"/>
</dbReference>
<dbReference type="PROSITE" id="PS51462">
    <property type="entry name" value="NUDIX"/>
    <property type="match status" value="1"/>
</dbReference>
<dbReference type="CDD" id="cd18876">
    <property type="entry name" value="NUDIX_Hydrolase"/>
    <property type="match status" value="1"/>
</dbReference>
<feature type="domain" description="Nudix hydrolase" evidence="6">
    <location>
        <begin position="13"/>
        <end position="144"/>
    </location>
</feature>
<dbReference type="EC" id="3.6.-.-" evidence="7"/>
<comment type="similarity">
    <text evidence="2 5">Belongs to the Nudix hydrolase family.</text>
</comment>
<sequence length="160" mass="17615">MPSERRDVTAGLPRKRMAAGLLITDADDRVLLVEPVYKAGWEIPGGCVEADESPYQAAIREGREELGLDLAPGRLLVVDWVPARTERTEGVMVVYDGGTLDPRAHERIVVPPGELKGWAFSDPPEAAQRLPPLLTRRITEALNARADGRSYYLEDGVRVT</sequence>
<organism evidence="7 8">
    <name type="scientific">Micromonospora fulviviridis</name>
    <dbReference type="NCBI Taxonomy" id="47860"/>
    <lineage>
        <taxon>Bacteria</taxon>
        <taxon>Bacillati</taxon>
        <taxon>Actinomycetota</taxon>
        <taxon>Actinomycetes</taxon>
        <taxon>Micromonosporales</taxon>
        <taxon>Micromonosporaceae</taxon>
        <taxon>Micromonospora</taxon>
    </lineage>
</organism>
<evidence type="ECO:0000313" key="7">
    <source>
        <dbReference type="EMBL" id="MEU0156491.1"/>
    </source>
</evidence>
<keyword evidence="3 5" id="KW-0378">Hydrolase</keyword>
<evidence type="ECO:0000256" key="4">
    <source>
        <dbReference type="ARBA" id="ARBA00022842"/>
    </source>
</evidence>
<dbReference type="SUPFAM" id="SSF55811">
    <property type="entry name" value="Nudix"/>
    <property type="match status" value="1"/>
</dbReference>
<evidence type="ECO:0000256" key="1">
    <source>
        <dbReference type="ARBA" id="ARBA00001946"/>
    </source>
</evidence>
<keyword evidence="4" id="KW-0460">Magnesium</keyword>
<dbReference type="Proteomes" id="UP001550348">
    <property type="component" value="Unassembled WGS sequence"/>
</dbReference>
<dbReference type="EMBL" id="JBEXRX010000192">
    <property type="protein sequence ID" value="MEU0156491.1"/>
    <property type="molecule type" value="Genomic_DNA"/>
</dbReference>
<evidence type="ECO:0000259" key="6">
    <source>
        <dbReference type="PROSITE" id="PS51462"/>
    </source>
</evidence>
<dbReference type="InterPro" id="IPR020084">
    <property type="entry name" value="NUDIX_hydrolase_CS"/>
</dbReference>
<dbReference type="GO" id="GO:0016787">
    <property type="term" value="F:hydrolase activity"/>
    <property type="evidence" value="ECO:0007669"/>
    <property type="project" value="UniProtKB-KW"/>
</dbReference>
<comment type="cofactor">
    <cofactor evidence="1">
        <name>Mg(2+)</name>
        <dbReference type="ChEBI" id="CHEBI:18420"/>
    </cofactor>
</comment>
<dbReference type="InterPro" id="IPR000086">
    <property type="entry name" value="NUDIX_hydrolase_dom"/>
</dbReference>
<evidence type="ECO:0000256" key="3">
    <source>
        <dbReference type="ARBA" id="ARBA00022801"/>
    </source>
</evidence>
<dbReference type="PRINTS" id="PR00502">
    <property type="entry name" value="NUDIXFAMILY"/>
</dbReference>
<evidence type="ECO:0000256" key="2">
    <source>
        <dbReference type="ARBA" id="ARBA00005582"/>
    </source>
</evidence>
<keyword evidence="8" id="KW-1185">Reference proteome</keyword>
<reference evidence="7 8" key="1">
    <citation type="submission" date="2024-06" db="EMBL/GenBank/DDBJ databases">
        <title>The Natural Products Discovery Center: Release of the First 8490 Sequenced Strains for Exploring Actinobacteria Biosynthetic Diversity.</title>
        <authorList>
            <person name="Kalkreuter E."/>
            <person name="Kautsar S.A."/>
            <person name="Yang D."/>
            <person name="Bader C.D."/>
            <person name="Teijaro C.N."/>
            <person name="Fluegel L."/>
            <person name="Davis C.M."/>
            <person name="Simpson J.R."/>
            <person name="Lauterbach L."/>
            <person name="Steele A.D."/>
            <person name="Gui C."/>
            <person name="Meng S."/>
            <person name="Li G."/>
            <person name="Viehrig K."/>
            <person name="Ye F."/>
            <person name="Su P."/>
            <person name="Kiefer A.F."/>
            <person name="Nichols A."/>
            <person name="Cepeda A.J."/>
            <person name="Yan W."/>
            <person name="Fan B."/>
            <person name="Jiang Y."/>
            <person name="Adhikari A."/>
            <person name="Zheng C.-J."/>
            <person name="Schuster L."/>
            <person name="Cowan T.M."/>
            <person name="Smanski M.J."/>
            <person name="Chevrette M.G."/>
            <person name="De Carvalho L.P.S."/>
            <person name="Shen B."/>
        </authorList>
    </citation>
    <scope>NUCLEOTIDE SEQUENCE [LARGE SCALE GENOMIC DNA]</scope>
    <source>
        <strain evidence="7 8">NPDC006286</strain>
    </source>
</reference>